<name>H1YXB2_9EURY</name>
<dbReference type="PANTHER" id="PTHR43048:SF3">
    <property type="entry name" value="METHYLMALONYL-COA EPIMERASE, MITOCHONDRIAL"/>
    <property type="match status" value="1"/>
</dbReference>
<evidence type="ECO:0000256" key="1">
    <source>
        <dbReference type="ARBA" id="ARBA00022723"/>
    </source>
</evidence>
<dbReference type="InterPro" id="IPR004360">
    <property type="entry name" value="Glyas_Fos-R_dOase_dom"/>
</dbReference>
<dbReference type="SUPFAM" id="SSF54593">
    <property type="entry name" value="Glyoxalase/Bleomycin resistance protein/Dihydroxybiphenyl dioxygenase"/>
    <property type="match status" value="1"/>
</dbReference>
<dbReference type="PANTHER" id="PTHR43048">
    <property type="entry name" value="METHYLMALONYL-COA EPIMERASE"/>
    <property type="match status" value="1"/>
</dbReference>
<gene>
    <name evidence="3" type="ORF">Metlim_2815</name>
</gene>
<keyword evidence="1" id="KW-0479">Metal-binding</keyword>
<dbReference type="Proteomes" id="UP000005741">
    <property type="component" value="Chromosome"/>
</dbReference>
<dbReference type="Gene3D" id="3.10.180.10">
    <property type="entry name" value="2,3-Dihydroxybiphenyl 1,2-Dioxygenase, domain 1"/>
    <property type="match status" value="1"/>
</dbReference>
<protein>
    <submittedName>
        <fullName evidence="3">Glyoxalase/bleomycin resistance protein/dioxygenase</fullName>
    </submittedName>
</protein>
<dbReference type="AlphaFoldDB" id="H1YXB2"/>
<dbReference type="GO" id="GO:0051213">
    <property type="term" value="F:dioxygenase activity"/>
    <property type="evidence" value="ECO:0007669"/>
    <property type="project" value="UniProtKB-KW"/>
</dbReference>
<dbReference type="PROSITE" id="PS51819">
    <property type="entry name" value="VOC"/>
    <property type="match status" value="1"/>
</dbReference>
<evidence type="ECO:0000313" key="3">
    <source>
        <dbReference type="EMBL" id="EHQ36849.1"/>
    </source>
</evidence>
<organism evidence="3 4">
    <name type="scientific">Methanoplanus limicola DSM 2279</name>
    <dbReference type="NCBI Taxonomy" id="937775"/>
    <lineage>
        <taxon>Archaea</taxon>
        <taxon>Methanobacteriati</taxon>
        <taxon>Methanobacteriota</taxon>
        <taxon>Stenosarchaea group</taxon>
        <taxon>Methanomicrobia</taxon>
        <taxon>Methanomicrobiales</taxon>
        <taxon>Methanomicrobiaceae</taxon>
        <taxon>Methanoplanus</taxon>
    </lineage>
</organism>
<dbReference type="InterPro" id="IPR037523">
    <property type="entry name" value="VOC_core"/>
</dbReference>
<keyword evidence="4" id="KW-1185">Reference proteome</keyword>
<sequence>MIKNIRHFGIVTRDINKSLQFYQKYLGFTLSKKTEEKGDYISKVLGISGADIITVKLSVKGGDVLIELIQFIHPHDRSENRVKINGIGPTHIAFTVDDIKSLYYELSGSNVEFISEPELSSNGDAIVAFCRDPDGTFIEFVELI</sequence>
<feature type="domain" description="VOC" evidence="2">
    <location>
        <begin position="4"/>
        <end position="143"/>
    </location>
</feature>
<dbReference type="GO" id="GO:0004493">
    <property type="term" value="F:methylmalonyl-CoA epimerase activity"/>
    <property type="evidence" value="ECO:0007669"/>
    <property type="project" value="TreeGrafter"/>
</dbReference>
<dbReference type="EMBL" id="CM001436">
    <property type="protein sequence ID" value="EHQ36849.1"/>
    <property type="molecule type" value="Genomic_DNA"/>
</dbReference>
<dbReference type="Pfam" id="PF00903">
    <property type="entry name" value="Glyoxalase"/>
    <property type="match status" value="1"/>
</dbReference>
<evidence type="ECO:0000259" key="2">
    <source>
        <dbReference type="PROSITE" id="PS51819"/>
    </source>
</evidence>
<dbReference type="OrthoDB" id="275292at2157"/>
<evidence type="ECO:0000313" key="4">
    <source>
        <dbReference type="Proteomes" id="UP000005741"/>
    </source>
</evidence>
<dbReference type="HOGENOM" id="CLU_046006_2_2_2"/>
<reference evidence="3 4" key="1">
    <citation type="submission" date="2011-10" db="EMBL/GenBank/DDBJ databases">
        <title>The Improved High-Quality Draft genome of Methanoplanus limicola DSM 2279.</title>
        <authorList>
            <consortium name="US DOE Joint Genome Institute (JGI-PGF)"/>
            <person name="Lucas S."/>
            <person name="Copeland A."/>
            <person name="Lapidus A."/>
            <person name="Glavina del Rio T."/>
            <person name="Dalin E."/>
            <person name="Tice H."/>
            <person name="Bruce D."/>
            <person name="Goodwin L."/>
            <person name="Pitluck S."/>
            <person name="Peters L."/>
            <person name="Mikhailova N."/>
            <person name="Lu M."/>
            <person name="Kyrpides N."/>
            <person name="Mavromatis K."/>
            <person name="Ivanova N."/>
            <person name="Markowitz V."/>
            <person name="Cheng J.-F."/>
            <person name="Hugenholtz P."/>
            <person name="Woyke T."/>
            <person name="Wu D."/>
            <person name="Wirth R."/>
            <person name="Brambilla E.-M."/>
            <person name="Klenk H.-P."/>
            <person name="Eisen J.A."/>
        </authorList>
    </citation>
    <scope>NUCLEOTIDE SEQUENCE [LARGE SCALE GENOMIC DNA]</scope>
    <source>
        <strain evidence="3 4">DSM 2279</strain>
    </source>
</reference>
<dbReference type="RefSeq" id="WP_004079536.1">
    <property type="nucleotide sequence ID" value="NZ_CM001436.1"/>
</dbReference>
<keyword evidence="3" id="KW-0223">Dioxygenase</keyword>
<keyword evidence="3" id="KW-0560">Oxidoreductase</keyword>
<dbReference type="InterPro" id="IPR051785">
    <property type="entry name" value="MMCE/EMCE_epimerase"/>
</dbReference>
<dbReference type="InterPro" id="IPR029068">
    <property type="entry name" value="Glyas_Bleomycin-R_OHBP_Dase"/>
</dbReference>
<dbReference type="STRING" id="937775.Metlim_2815"/>
<proteinExistence type="predicted"/>
<dbReference type="GO" id="GO:0046491">
    <property type="term" value="P:L-methylmalonyl-CoA metabolic process"/>
    <property type="evidence" value="ECO:0007669"/>
    <property type="project" value="TreeGrafter"/>
</dbReference>
<dbReference type="GO" id="GO:0046872">
    <property type="term" value="F:metal ion binding"/>
    <property type="evidence" value="ECO:0007669"/>
    <property type="project" value="UniProtKB-KW"/>
</dbReference>
<dbReference type="InParanoid" id="H1YXB2"/>
<accession>H1YXB2</accession>